<comment type="caution">
    <text evidence="2">The sequence shown here is derived from an EMBL/GenBank/DDBJ whole genome shotgun (WGS) entry which is preliminary data.</text>
</comment>
<gene>
    <name evidence="2" type="ORF">FGG12_06065</name>
</gene>
<accession>A0ABY3ETX9</accession>
<dbReference type="EMBL" id="VCIZ01000002">
    <property type="protein sequence ID" value="TSP14033.1"/>
    <property type="molecule type" value="Genomic_DNA"/>
</dbReference>
<evidence type="ECO:0000313" key="3">
    <source>
        <dbReference type="Proteomes" id="UP000318943"/>
    </source>
</evidence>
<feature type="transmembrane region" description="Helical" evidence="1">
    <location>
        <begin position="77"/>
        <end position="99"/>
    </location>
</feature>
<protein>
    <recommendedName>
        <fullName evidence="4">DUF2059 domain-containing protein</fullName>
    </recommendedName>
</protein>
<dbReference type="Proteomes" id="UP000318943">
    <property type="component" value="Unassembled WGS sequence"/>
</dbReference>
<dbReference type="RefSeq" id="WP_144196726.1">
    <property type="nucleotide sequence ID" value="NZ_VCIZ01000002.1"/>
</dbReference>
<keyword evidence="1" id="KW-0472">Membrane</keyword>
<keyword evidence="1" id="KW-1133">Transmembrane helix</keyword>
<evidence type="ECO:0000256" key="1">
    <source>
        <dbReference type="SAM" id="Phobius"/>
    </source>
</evidence>
<sequence length="150" mass="16198">MSELAQAINAAVAELGGKVEPVEGAEPGAFGDPLPTPAELQAVPSMDADKLKELARAFLRGEVFTDRQIARIEDMRLVFLPIMFGALAAVDLKTIGLVYEYHREAGPRRINGMPIFLSMRLLNREDAAKLADYATKLAAAEKAAMAALED</sequence>
<name>A0ABY3ETX9_9BURK</name>
<keyword evidence="3" id="KW-1185">Reference proteome</keyword>
<keyword evidence="1" id="KW-0812">Transmembrane</keyword>
<reference evidence="2 3" key="1">
    <citation type="submission" date="2019-05" db="EMBL/GenBank/DDBJ databases">
        <title>Whole genome sequence analysis of Cupriavidus campinensis S14E4C strain.</title>
        <authorList>
            <person name="Abbaszade G."/>
            <person name="Szabo A."/>
            <person name="Toumi M."/>
            <person name="Toth E."/>
        </authorList>
    </citation>
    <scope>NUCLEOTIDE SEQUENCE [LARGE SCALE GENOMIC DNA]</scope>
    <source>
        <strain evidence="2 3">S14E4C</strain>
    </source>
</reference>
<organism evidence="2 3">
    <name type="scientific">Cupriavidus campinensis</name>
    <dbReference type="NCBI Taxonomy" id="151783"/>
    <lineage>
        <taxon>Bacteria</taxon>
        <taxon>Pseudomonadati</taxon>
        <taxon>Pseudomonadota</taxon>
        <taxon>Betaproteobacteria</taxon>
        <taxon>Burkholderiales</taxon>
        <taxon>Burkholderiaceae</taxon>
        <taxon>Cupriavidus</taxon>
    </lineage>
</organism>
<evidence type="ECO:0000313" key="2">
    <source>
        <dbReference type="EMBL" id="TSP14033.1"/>
    </source>
</evidence>
<evidence type="ECO:0008006" key="4">
    <source>
        <dbReference type="Google" id="ProtNLM"/>
    </source>
</evidence>
<proteinExistence type="predicted"/>